<organism evidence="9">
    <name type="scientific">marine sediment metagenome</name>
    <dbReference type="NCBI Taxonomy" id="412755"/>
    <lineage>
        <taxon>unclassified sequences</taxon>
        <taxon>metagenomes</taxon>
        <taxon>ecological metagenomes</taxon>
    </lineage>
</organism>
<accession>X1T716</accession>
<proteinExistence type="predicted"/>
<dbReference type="PANTHER" id="PTHR48041">
    <property type="entry name" value="ABC TRANSPORTER G FAMILY MEMBER 28"/>
    <property type="match status" value="1"/>
</dbReference>
<protein>
    <recommendedName>
        <fullName evidence="8">ABC-2 type transporter transmembrane domain-containing protein</fullName>
    </recommendedName>
</protein>
<evidence type="ECO:0000256" key="2">
    <source>
        <dbReference type="ARBA" id="ARBA00022448"/>
    </source>
</evidence>
<comment type="caution">
    <text evidence="9">The sequence shown here is derived from an EMBL/GenBank/DDBJ whole genome shotgun (WGS) entry which is preliminary data.</text>
</comment>
<comment type="subcellular location">
    <subcellularLocation>
        <location evidence="1">Membrane</location>
        <topology evidence="1">Multi-pass membrane protein</topology>
    </subcellularLocation>
</comment>
<feature type="non-terminal residue" evidence="9">
    <location>
        <position position="1"/>
    </location>
</feature>
<evidence type="ECO:0000259" key="8">
    <source>
        <dbReference type="Pfam" id="PF01061"/>
    </source>
</evidence>
<feature type="non-terminal residue" evidence="9">
    <location>
        <position position="270"/>
    </location>
</feature>
<evidence type="ECO:0000256" key="1">
    <source>
        <dbReference type="ARBA" id="ARBA00004141"/>
    </source>
</evidence>
<dbReference type="GO" id="GO:0140359">
    <property type="term" value="F:ABC-type transporter activity"/>
    <property type="evidence" value="ECO:0007669"/>
    <property type="project" value="InterPro"/>
</dbReference>
<keyword evidence="5 7" id="KW-0472">Membrane</keyword>
<gene>
    <name evidence="9" type="ORF">S12H4_35767</name>
</gene>
<feature type="coiled-coil region" evidence="6">
    <location>
        <begin position="203"/>
        <end position="243"/>
    </location>
</feature>
<feature type="transmembrane region" description="Helical" evidence="7">
    <location>
        <begin position="16"/>
        <end position="38"/>
    </location>
</feature>
<evidence type="ECO:0000256" key="4">
    <source>
        <dbReference type="ARBA" id="ARBA00022989"/>
    </source>
</evidence>
<feature type="transmembrane region" description="Helical" evidence="7">
    <location>
        <begin position="91"/>
        <end position="109"/>
    </location>
</feature>
<feature type="transmembrane region" description="Helical" evidence="7">
    <location>
        <begin position="58"/>
        <end position="79"/>
    </location>
</feature>
<feature type="domain" description="ABC-2 type transporter transmembrane" evidence="8">
    <location>
        <begin position="13"/>
        <end position="176"/>
    </location>
</feature>
<dbReference type="GO" id="GO:0016020">
    <property type="term" value="C:membrane"/>
    <property type="evidence" value="ECO:0007669"/>
    <property type="project" value="UniProtKB-SubCell"/>
</dbReference>
<keyword evidence="2" id="KW-0813">Transport</keyword>
<dbReference type="Pfam" id="PF01061">
    <property type="entry name" value="ABC2_membrane"/>
    <property type="match status" value="1"/>
</dbReference>
<name>X1T716_9ZZZZ</name>
<dbReference type="AlphaFoldDB" id="X1T716"/>
<keyword evidence="3 7" id="KW-0812">Transmembrane</keyword>
<dbReference type="PANTHER" id="PTHR48041:SF139">
    <property type="entry name" value="PROTEIN SCARLET"/>
    <property type="match status" value="1"/>
</dbReference>
<dbReference type="EMBL" id="BARW01021269">
    <property type="protein sequence ID" value="GAJ01044.1"/>
    <property type="molecule type" value="Genomic_DNA"/>
</dbReference>
<keyword evidence="4 7" id="KW-1133">Transmembrane helix</keyword>
<evidence type="ECO:0000256" key="7">
    <source>
        <dbReference type="SAM" id="Phobius"/>
    </source>
</evidence>
<keyword evidence="6" id="KW-0175">Coiled coil</keyword>
<evidence type="ECO:0000256" key="5">
    <source>
        <dbReference type="ARBA" id="ARBA00023136"/>
    </source>
</evidence>
<feature type="transmembrane region" description="Helical" evidence="7">
    <location>
        <begin position="121"/>
        <end position="142"/>
    </location>
</feature>
<evidence type="ECO:0000313" key="9">
    <source>
        <dbReference type="EMBL" id="GAJ01044.1"/>
    </source>
</evidence>
<reference evidence="9" key="1">
    <citation type="journal article" date="2014" name="Front. Microbiol.">
        <title>High frequency of phylogenetically diverse reductive dehalogenase-homologous genes in deep subseafloor sedimentary metagenomes.</title>
        <authorList>
            <person name="Kawai M."/>
            <person name="Futagami T."/>
            <person name="Toyoda A."/>
            <person name="Takaki Y."/>
            <person name="Nishi S."/>
            <person name="Hori S."/>
            <person name="Arai W."/>
            <person name="Tsubouchi T."/>
            <person name="Morono Y."/>
            <person name="Uchiyama I."/>
            <person name="Ito T."/>
            <person name="Fujiyama A."/>
            <person name="Inagaki F."/>
            <person name="Takami H."/>
        </authorList>
    </citation>
    <scope>NUCLEOTIDE SEQUENCE</scope>
    <source>
        <strain evidence="9">Expedition CK06-06</strain>
    </source>
</reference>
<evidence type="ECO:0000256" key="3">
    <source>
        <dbReference type="ARBA" id="ARBA00022692"/>
    </source>
</evidence>
<dbReference type="InterPro" id="IPR013525">
    <property type="entry name" value="ABC2_TM"/>
</dbReference>
<dbReference type="InterPro" id="IPR050352">
    <property type="entry name" value="ABCG_transporters"/>
</dbReference>
<sequence>PNSNDYIFRENENIPIYIFMSLIVALFLGLTVSAEEIFKDRKILKREAFLNLSRSSYLVSKIIILFVISAIQSITFILIGNSILGIKDMTFHYWMALFTTSAFANMMGLNISASFNSAITIYILIPLLMIPMMILSGAMFPFDKMNRQVGSVDKVPIIAEIMPTKWTYEALMVHQFKDNEFEKTFYQFEKDVSCADFKQIHYVPELMDRLDECKDELEEENKIEDTKNNLLLLKNEISKHNKLLIPVIFENVDKLDPASFDLDIVEKTEK</sequence>
<evidence type="ECO:0000256" key="6">
    <source>
        <dbReference type="SAM" id="Coils"/>
    </source>
</evidence>